<dbReference type="InterPro" id="IPR050104">
    <property type="entry name" value="FMN-dep_NADH:Q_OxRdtase_AzoR1"/>
</dbReference>
<comment type="function">
    <text evidence="6">Also exhibits azoreductase activity. Catalyzes the reductive cleavage of the azo bond in aromatic azo compounds to the corresponding amines.</text>
</comment>
<organism evidence="8 9">
    <name type="scientific">Peribacillus deserti</name>
    <dbReference type="NCBI Taxonomy" id="673318"/>
    <lineage>
        <taxon>Bacteria</taxon>
        <taxon>Bacillati</taxon>
        <taxon>Bacillota</taxon>
        <taxon>Bacilli</taxon>
        <taxon>Bacillales</taxon>
        <taxon>Bacillaceae</taxon>
        <taxon>Peribacillus</taxon>
    </lineage>
</organism>
<dbReference type="HAMAP" id="MF_01216">
    <property type="entry name" value="Azoreductase_type1"/>
    <property type="match status" value="1"/>
</dbReference>
<comment type="subunit">
    <text evidence="6">Homodimer.</text>
</comment>
<evidence type="ECO:0000256" key="2">
    <source>
        <dbReference type="ARBA" id="ARBA00022643"/>
    </source>
</evidence>
<evidence type="ECO:0000256" key="1">
    <source>
        <dbReference type="ARBA" id="ARBA00022630"/>
    </source>
</evidence>
<dbReference type="InterPro" id="IPR029039">
    <property type="entry name" value="Flavoprotein-like_sf"/>
</dbReference>
<dbReference type="InterPro" id="IPR023048">
    <property type="entry name" value="NADH:quinone_OxRdtase_FMN_depd"/>
</dbReference>
<comment type="function">
    <text evidence="6">Quinone reductase that provides resistance to thiol-specific stress caused by electrophilic quinones.</text>
</comment>
<evidence type="ECO:0000256" key="5">
    <source>
        <dbReference type="ARBA" id="ARBA00048542"/>
    </source>
</evidence>
<feature type="binding site" evidence="6">
    <location>
        <begin position="99"/>
        <end position="102"/>
    </location>
    <ligand>
        <name>FMN</name>
        <dbReference type="ChEBI" id="CHEBI:58210"/>
    </ligand>
</feature>
<evidence type="ECO:0000259" key="7">
    <source>
        <dbReference type="Pfam" id="PF02525"/>
    </source>
</evidence>
<dbReference type="RefSeq" id="WP_101641244.1">
    <property type="nucleotide sequence ID" value="NZ_PGUY01000024.1"/>
</dbReference>
<keyword evidence="4 6" id="KW-0520">NAD</keyword>
<dbReference type="GO" id="GO:0009055">
    <property type="term" value="F:electron transfer activity"/>
    <property type="evidence" value="ECO:0007669"/>
    <property type="project" value="UniProtKB-UniRule"/>
</dbReference>
<keyword evidence="2 6" id="KW-0288">FMN</keyword>
<comment type="caution">
    <text evidence="6">Lacks conserved residue(s) required for the propagation of feature annotation.</text>
</comment>
<keyword evidence="9" id="KW-1185">Reference proteome</keyword>
<dbReference type="GO" id="GO:0016655">
    <property type="term" value="F:oxidoreductase activity, acting on NAD(P)H, quinone or similar compound as acceptor"/>
    <property type="evidence" value="ECO:0007669"/>
    <property type="project" value="InterPro"/>
</dbReference>
<feature type="binding site" evidence="6">
    <location>
        <begin position="17"/>
        <end position="19"/>
    </location>
    <ligand>
        <name>FMN</name>
        <dbReference type="ChEBI" id="CHEBI:58210"/>
    </ligand>
</feature>
<feature type="domain" description="Flavodoxin-like fold" evidence="7">
    <location>
        <begin position="3"/>
        <end position="203"/>
    </location>
</feature>
<dbReference type="AlphaFoldDB" id="A0A2N5M7H5"/>
<dbReference type="PANTHER" id="PTHR43741">
    <property type="entry name" value="FMN-DEPENDENT NADH-AZOREDUCTASE 1"/>
    <property type="match status" value="1"/>
</dbReference>
<name>A0A2N5M7H5_9BACI</name>
<dbReference type="EC" id="1.7.1.17" evidence="6"/>
<proteinExistence type="inferred from homology"/>
<dbReference type="GO" id="GO:0016652">
    <property type="term" value="F:oxidoreductase activity, acting on NAD(P)H as acceptor"/>
    <property type="evidence" value="ECO:0007669"/>
    <property type="project" value="UniProtKB-UniRule"/>
</dbReference>
<dbReference type="NCBIfam" id="NF010075">
    <property type="entry name" value="PRK13556.1"/>
    <property type="match status" value="1"/>
</dbReference>
<dbReference type="SUPFAM" id="SSF52218">
    <property type="entry name" value="Flavoproteins"/>
    <property type="match status" value="1"/>
</dbReference>
<comment type="similarity">
    <text evidence="6">Belongs to the azoreductase type 1 family.</text>
</comment>
<gene>
    <name evidence="6" type="primary">azoR</name>
    <name evidence="8" type="ORF">CUU66_08430</name>
</gene>
<reference evidence="8 9" key="1">
    <citation type="submission" date="2017-11" db="EMBL/GenBank/DDBJ databases">
        <title>Comparitive Functional Genomics of Dry Heat Resistant strains isolated from the Viking Spacecraft.</title>
        <authorList>
            <person name="Seuylemezian A."/>
            <person name="Cooper K."/>
            <person name="Vaishampayan P."/>
        </authorList>
    </citation>
    <scope>NUCLEOTIDE SEQUENCE [LARGE SCALE GENOMIC DNA]</scope>
    <source>
        <strain evidence="8 9">V1-29</strain>
    </source>
</reference>
<evidence type="ECO:0000313" key="9">
    <source>
        <dbReference type="Proteomes" id="UP000234748"/>
    </source>
</evidence>
<dbReference type="EMBL" id="PGUY01000024">
    <property type="protein sequence ID" value="PLT30297.1"/>
    <property type="molecule type" value="Genomic_DNA"/>
</dbReference>
<dbReference type="EC" id="1.6.5.-" evidence="6"/>
<dbReference type="InterPro" id="IPR003680">
    <property type="entry name" value="Flavodoxin_fold"/>
</dbReference>
<evidence type="ECO:0000256" key="3">
    <source>
        <dbReference type="ARBA" id="ARBA00023002"/>
    </source>
</evidence>
<evidence type="ECO:0000256" key="6">
    <source>
        <dbReference type="HAMAP-Rule" id="MF_01216"/>
    </source>
</evidence>
<protein>
    <recommendedName>
        <fullName evidence="6">FMN dependent NADH:quinone oxidoreductase</fullName>
        <ecNumber evidence="6">1.6.5.-</ecNumber>
    </recommendedName>
    <alternativeName>
        <fullName evidence="6">Azo-dye reductase</fullName>
    </alternativeName>
    <alternativeName>
        <fullName evidence="6">FMN-dependent NADH-azo compound oxidoreductase</fullName>
    </alternativeName>
    <alternativeName>
        <fullName evidence="6">FMN-dependent NADH-azoreductase</fullName>
        <ecNumber evidence="6">1.7.1.17</ecNumber>
    </alternativeName>
</protein>
<comment type="caution">
    <text evidence="8">The sequence shown here is derived from an EMBL/GenBank/DDBJ whole genome shotgun (WGS) entry which is preliminary data.</text>
</comment>
<dbReference type="PANTHER" id="PTHR43741:SF7">
    <property type="entry name" value="FMN-DEPENDENT NADH:QUINONE OXIDOREDUCTASE"/>
    <property type="match status" value="1"/>
</dbReference>
<evidence type="ECO:0000313" key="8">
    <source>
        <dbReference type="EMBL" id="PLT30297.1"/>
    </source>
</evidence>
<comment type="catalytic activity">
    <reaction evidence="6">
        <text>2 a quinone + NADH + H(+) = 2 a 1,4-benzosemiquinone + NAD(+)</text>
        <dbReference type="Rhea" id="RHEA:65952"/>
        <dbReference type="ChEBI" id="CHEBI:15378"/>
        <dbReference type="ChEBI" id="CHEBI:57540"/>
        <dbReference type="ChEBI" id="CHEBI:57945"/>
        <dbReference type="ChEBI" id="CHEBI:132124"/>
        <dbReference type="ChEBI" id="CHEBI:134225"/>
    </reaction>
</comment>
<keyword evidence="3 6" id="KW-0560">Oxidoreductase</keyword>
<dbReference type="Gene3D" id="3.40.50.360">
    <property type="match status" value="1"/>
</dbReference>
<accession>A0A2N5M7H5</accession>
<sequence length="208" mass="22818">MTKLLYVKANPKEDSYSFSARVANEFINTYKESNISDEVEVLDLYNTELPLIDRDVLNAWGKIAAGTELTETENAKVSRLVELVDQFLAADKVVFSAPMWNFGYPPLMKAYLDSLCVAGKTFKYTENGPVGLAGDKSVALIEARGGIYSEGPAMEVEHTESFFKTIMSFIGINHVQTVLIEGVAVDPSKAEDIVSEAASKAKEIASQF</sequence>
<keyword evidence="1 6" id="KW-0285">Flavoprotein</keyword>
<comment type="catalytic activity">
    <reaction evidence="5">
        <text>N,N-dimethyl-1,4-phenylenediamine + anthranilate + 2 NAD(+) = 2-(4-dimethylaminophenyl)diazenylbenzoate + 2 NADH + 2 H(+)</text>
        <dbReference type="Rhea" id="RHEA:55872"/>
        <dbReference type="ChEBI" id="CHEBI:15378"/>
        <dbReference type="ChEBI" id="CHEBI:15783"/>
        <dbReference type="ChEBI" id="CHEBI:16567"/>
        <dbReference type="ChEBI" id="CHEBI:57540"/>
        <dbReference type="ChEBI" id="CHEBI:57945"/>
        <dbReference type="ChEBI" id="CHEBI:71579"/>
        <dbReference type="EC" id="1.7.1.17"/>
    </reaction>
    <physiologicalReaction direction="right-to-left" evidence="5">
        <dbReference type="Rhea" id="RHEA:55874"/>
    </physiologicalReaction>
</comment>
<comment type="cofactor">
    <cofactor evidence="6">
        <name>FMN</name>
        <dbReference type="ChEBI" id="CHEBI:58210"/>
    </cofactor>
    <text evidence="6">Binds 1 FMN per subunit.</text>
</comment>
<dbReference type="Proteomes" id="UP000234748">
    <property type="component" value="Unassembled WGS sequence"/>
</dbReference>
<evidence type="ECO:0000256" key="4">
    <source>
        <dbReference type="ARBA" id="ARBA00023027"/>
    </source>
</evidence>
<dbReference type="GO" id="GO:0010181">
    <property type="term" value="F:FMN binding"/>
    <property type="evidence" value="ECO:0007669"/>
    <property type="project" value="UniProtKB-UniRule"/>
</dbReference>
<dbReference type="OrthoDB" id="9805013at2"/>
<dbReference type="Pfam" id="PF02525">
    <property type="entry name" value="Flavodoxin_2"/>
    <property type="match status" value="1"/>
</dbReference>